<reference evidence="2 3" key="1">
    <citation type="submission" date="2024-06" db="EMBL/GenBank/DDBJ databases">
        <title>Pontibacter populi HYL7-15.</title>
        <authorList>
            <person name="Kim M.K."/>
        </authorList>
    </citation>
    <scope>NUCLEOTIDE SEQUENCE [LARGE SCALE GENOMIC DNA]</scope>
    <source>
        <strain evidence="2 3">HYL7-15</strain>
    </source>
</reference>
<feature type="compositionally biased region" description="Low complexity" evidence="1">
    <location>
        <begin position="62"/>
        <end position="76"/>
    </location>
</feature>
<accession>A0ABV1RQA6</accession>
<feature type="region of interest" description="Disordered" evidence="1">
    <location>
        <begin position="43"/>
        <end position="88"/>
    </location>
</feature>
<dbReference type="EMBL" id="JBEOKT010000002">
    <property type="protein sequence ID" value="MER2996553.1"/>
    <property type="molecule type" value="Genomic_DNA"/>
</dbReference>
<dbReference type="PROSITE" id="PS51257">
    <property type="entry name" value="PROKAR_LIPOPROTEIN"/>
    <property type="match status" value="1"/>
</dbReference>
<evidence type="ECO:0000313" key="3">
    <source>
        <dbReference type="Proteomes" id="UP001476807"/>
    </source>
</evidence>
<proteinExistence type="predicted"/>
<evidence type="ECO:0000256" key="1">
    <source>
        <dbReference type="SAM" id="MobiDB-lite"/>
    </source>
</evidence>
<sequence>MHFKQVVWLMATIAVLASCSSSKKATSSRTGKVIIVDSKSVRIGSAGTTRKDNGLHKGWYKNPNNPHHPNTTNPGHTKGKGKGKGKKK</sequence>
<protein>
    <recommendedName>
        <fullName evidence="4">Lipoprotein</fullName>
    </recommendedName>
</protein>
<evidence type="ECO:0008006" key="4">
    <source>
        <dbReference type="Google" id="ProtNLM"/>
    </source>
</evidence>
<comment type="caution">
    <text evidence="2">The sequence shown here is derived from an EMBL/GenBank/DDBJ whole genome shotgun (WGS) entry which is preliminary data.</text>
</comment>
<organism evidence="2 3">
    <name type="scientific">Pontibacter populi</name>
    <dbReference type="NCBI Taxonomy" id="890055"/>
    <lineage>
        <taxon>Bacteria</taxon>
        <taxon>Pseudomonadati</taxon>
        <taxon>Bacteroidota</taxon>
        <taxon>Cytophagia</taxon>
        <taxon>Cytophagales</taxon>
        <taxon>Hymenobacteraceae</taxon>
        <taxon>Pontibacter</taxon>
    </lineage>
</organism>
<feature type="compositionally biased region" description="Basic residues" evidence="1">
    <location>
        <begin position="77"/>
        <end position="88"/>
    </location>
</feature>
<keyword evidence="3" id="KW-1185">Reference proteome</keyword>
<dbReference type="Proteomes" id="UP001476807">
    <property type="component" value="Unassembled WGS sequence"/>
</dbReference>
<evidence type="ECO:0000313" key="2">
    <source>
        <dbReference type="EMBL" id="MER2996553.1"/>
    </source>
</evidence>
<gene>
    <name evidence="2" type="ORF">ABS362_03295</name>
</gene>
<name>A0ABV1RQA6_9BACT</name>